<proteinExistence type="predicted"/>
<dbReference type="EMBL" id="PQIB02000014">
    <property type="protein sequence ID" value="RLM70177.1"/>
    <property type="molecule type" value="Genomic_DNA"/>
</dbReference>
<organism evidence="1 2">
    <name type="scientific">Panicum miliaceum</name>
    <name type="common">Proso millet</name>
    <name type="synonym">Broomcorn millet</name>
    <dbReference type="NCBI Taxonomy" id="4540"/>
    <lineage>
        <taxon>Eukaryota</taxon>
        <taxon>Viridiplantae</taxon>
        <taxon>Streptophyta</taxon>
        <taxon>Embryophyta</taxon>
        <taxon>Tracheophyta</taxon>
        <taxon>Spermatophyta</taxon>
        <taxon>Magnoliopsida</taxon>
        <taxon>Liliopsida</taxon>
        <taxon>Poales</taxon>
        <taxon>Poaceae</taxon>
        <taxon>PACMAD clade</taxon>
        <taxon>Panicoideae</taxon>
        <taxon>Panicodae</taxon>
        <taxon>Paniceae</taxon>
        <taxon>Panicinae</taxon>
        <taxon>Panicum</taxon>
        <taxon>Panicum sect. Panicum</taxon>
    </lineage>
</organism>
<dbReference type="PANTHER" id="PTHR34223">
    <property type="entry name" value="OS11G0201299 PROTEIN"/>
    <property type="match status" value="1"/>
</dbReference>
<gene>
    <name evidence="1" type="ORF">C2845_PM17G04400</name>
</gene>
<dbReference type="PANTHER" id="PTHR34223:SF22">
    <property type="entry name" value="OS11G0208300 PROTEIN"/>
    <property type="match status" value="1"/>
</dbReference>
<keyword evidence="2" id="KW-1185">Reference proteome</keyword>
<protein>
    <submittedName>
        <fullName evidence="1">F-box domain containing protein</fullName>
    </submittedName>
</protein>
<dbReference type="InterPro" id="IPR053197">
    <property type="entry name" value="F-box_SCFL_complex_component"/>
</dbReference>
<dbReference type="Proteomes" id="UP000275267">
    <property type="component" value="Unassembled WGS sequence"/>
</dbReference>
<dbReference type="AlphaFoldDB" id="A0A3L6Q2I6"/>
<name>A0A3L6Q2I6_PANMI</name>
<dbReference type="InterPro" id="IPR036047">
    <property type="entry name" value="F-box-like_dom_sf"/>
</dbReference>
<dbReference type="STRING" id="4540.A0A3L6Q2I6"/>
<dbReference type="OrthoDB" id="667898at2759"/>
<sequence>MAAPAASGADHISALPDGVLQHVLGFHEADEAVPTSVLARRWSCLWRFMAALRVTRGGTVSSSRYFVDRLLDLRGRSPLDACLFRFTYDIGYYDSPPGDDVTCLNRWIRHALSQGVQELSVDVRVEVNADLFLQIVQFILKRDLRFCPTFSKLKSLLLSGWCVVGEQRALACILQHSPILEKLTIFVYGDQLADELPEVFQITKQIVPSRAIYNSMERSFTMENLNTVEVKCHEVNQWIFDIMKSLITYGIPLQKISIQQKSRSSESQAIQETHLKEQGNTLVIQGNTTPTNQAQAFSIPWIKGPTNIGNRLRSANSSTSTHRAQLPAI</sequence>
<evidence type="ECO:0000313" key="1">
    <source>
        <dbReference type="EMBL" id="RLM70177.1"/>
    </source>
</evidence>
<dbReference type="SUPFAM" id="SSF81383">
    <property type="entry name" value="F-box domain"/>
    <property type="match status" value="1"/>
</dbReference>
<reference evidence="2" key="1">
    <citation type="journal article" date="2019" name="Nat. Commun.">
        <title>The genome of broomcorn millet.</title>
        <authorList>
            <person name="Zou C."/>
            <person name="Miki D."/>
            <person name="Li D."/>
            <person name="Tang Q."/>
            <person name="Xiao L."/>
            <person name="Rajput S."/>
            <person name="Deng P."/>
            <person name="Jia W."/>
            <person name="Huang R."/>
            <person name="Zhang M."/>
            <person name="Sun Y."/>
            <person name="Hu J."/>
            <person name="Fu X."/>
            <person name="Schnable P.S."/>
            <person name="Li F."/>
            <person name="Zhang H."/>
            <person name="Feng B."/>
            <person name="Zhu X."/>
            <person name="Liu R."/>
            <person name="Schnable J.C."/>
            <person name="Zhu J.-K."/>
            <person name="Zhang H."/>
        </authorList>
    </citation>
    <scope>NUCLEOTIDE SEQUENCE [LARGE SCALE GENOMIC DNA]</scope>
</reference>
<accession>A0A3L6Q2I6</accession>
<evidence type="ECO:0000313" key="2">
    <source>
        <dbReference type="Proteomes" id="UP000275267"/>
    </source>
</evidence>
<comment type="caution">
    <text evidence="1">The sequence shown here is derived from an EMBL/GenBank/DDBJ whole genome shotgun (WGS) entry which is preliminary data.</text>
</comment>